<feature type="region of interest" description="Disordered" evidence="1">
    <location>
        <begin position="274"/>
        <end position="598"/>
    </location>
</feature>
<feature type="region of interest" description="Disordered" evidence="1">
    <location>
        <begin position="213"/>
        <end position="232"/>
    </location>
</feature>
<feature type="region of interest" description="Disordered" evidence="1">
    <location>
        <begin position="1"/>
        <end position="208"/>
    </location>
</feature>
<feature type="compositionally biased region" description="Pro residues" evidence="1">
    <location>
        <begin position="451"/>
        <end position="463"/>
    </location>
</feature>
<dbReference type="AlphaFoldDB" id="A0AAD7E9E6"/>
<feature type="compositionally biased region" description="Polar residues" evidence="1">
    <location>
        <begin position="281"/>
        <end position="291"/>
    </location>
</feature>
<gene>
    <name evidence="2" type="ORF">DFH08DRAFT_903041</name>
</gene>
<dbReference type="Proteomes" id="UP001218218">
    <property type="component" value="Unassembled WGS sequence"/>
</dbReference>
<sequence>MHVDANVSPRVHFVEPVADAVEVDPPADVHVQEEPELDADPPMAVGEEEPYRPSPQSPSPAPESEDELEIVPVVTKDVEPGTAPVDDAEAMRETVPSPVAVEPPSPNWDPTASLSPDIRVPAPLVRDPSPAPAAAAPAPAPPAKVSFKEWQARRKLERAKVEEQEERDREMQRGQEMEREKEQREREKDGADKENDAVPSKAEDGLTRILDGIRRSAVGDKPPSVEVVQQDVEMPDAVPVEIAPAPLDGLQPKEKARLLSMTAFVAGENAHLLSPLAVPSTVESRTPSPRLTNGIKREVSPLATTVSAPSPPPPTAPAPPPPPSVLHSPQAVRLPSPSFMSAPPPPLFASPSPQRRRSPPPPSPPRKFLSSPPPPPPLESPRVRRSPSPLSPPRSVLPSPPPPSVLQSPKAPHYPSSFFTSNGVPRPTAFLSKPLPSSNFTTSRLPQPRSRGPPSPLPQPRPSPVQFRARAPSQEEGEILPNSSPPPTPMRVPRFGSQPTPARMSPFAASSSPFATPNGPPTQPRSHQLGRMPPSAPKALREAQNPNAMALGGGSGGPARGAQRFNGMGPQTIPSTVLEPQPRGRRGGRWGKQRQRGT</sequence>
<evidence type="ECO:0000313" key="2">
    <source>
        <dbReference type="EMBL" id="KAJ7304781.1"/>
    </source>
</evidence>
<proteinExistence type="predicted"/>
<feature type="compositionally biased region" description="Pro residues" evidence="1">
    <location>
        <begin position="52"/>
        <end position="61"/>
    </location>
</feature>
<evidence type="ECO:0000313" key="3">
    <source>
        <dbReference type="Proteomes" id="UP001218218"/>
    </source>
</evidence>
<organism evidence="2 3">
    <name type="scientific">Mycena albidolilacea</name>
    <dbReference type="NCBI Taxonomy" id="1033008"/>
    <lineage>
        <taxon>Eukaryota</taxon>
        <taxon>Fungi</taxon>
        <taxon>Dikarya</taxon>
        <taxon>Basidiomycota</taxon>
        <taxon>Agaricomycotina</taxon>
        <taxon>Agaricomycetes</taxon>
        <taxon>Agaricomycetidae</taxon>
        <taxon>Agaricales</taxon>
        <taxon>Marasmiineae</taxon>
        <taxon>Mycenaceae</taxon>
        <taxon>Mycena</taxon>
    </lineage>
</organism>
<feature type="compositionally biased region" description="Basic residues" evidence="1">
    <location>
        <begin position="583"/>
        <end position="598"/>
    </location>
</feature>
<reference evidence="2" key="1">
    <citation type="submission" date="2023-03" db="EMBL/GenBank/DDBJ databases">
        <title>Massive genome expansion in bonnet fungi (Mycena s.s.) driven by repeated elements and novel gene families across ecological guilds.</title>
        <authorList>
            <consortium name="Lawrence Berkeley National Laboratory"/>
            <person name="Harder C.B."/>
            <person name="Miyauchi S."/>
            <person name="Viragh M."/>
            <person name="Kuo A."/>
            <person name="Thoen E."/>
            <person name="Andreopoulos B."/>
            <person name="Lu D."/>
            <person name="Skrede I."/>
            <person name="Drula E."/>
            <person name="Henrissat B."/>
            <person name="Morin E."/>
            <person name="Kohler A."/>
            <person name="Barry K."/>
            <person name="LaButti K."/>
            <person name="Morin E."/>
            <person name="Salamov A."/>
            <person name="Lipzen A."/>
            <person name="Mereny Z."/>
            <person name="Hegedus B."/>
            <person name="Baldrian P."/>
            <person name="Stursova M."/>
            <person name="Weitz H."/>
            <person name="Taylor A."/>
            <person name="Grigoriev I.V."/>
            <person name="Nagy L.G."/>
            <person name="Martin F."/>
            <person name="Kauserud H."/>
        </authorList>
    </citation>
    <scope>NUCLEOTIDE SEQUENCE</scope>
    <source>
        <strain evidence="2">CBHHK002</strain>
    </source>
</reference>
<dbReference type="EMBL" id="JARIHO010000099">
    <property type="protein sequence ID" value="KAJ7304781.1"/>
    <property type="molecule type" value="Genomic_DNA"/>
</dbReference>
<accession>A0AAD7E9E6</accession>
<feature type="compositionally biased region" description="Basic and acidic residues" evidence="1">
    <location>
        <begin position="146"/>
        <end position="208"/>
    </location>
</feature>
<evidence type="ECO:0000256" key="1">
    <source>
        <dbReference type="SAM" id="MobiDB-lite"/>
    </source>
</evidence>
<feature type="compositionally biased region" description="Pro residues" evidence="1">
    <location>
        <begin position="309"/>
        <end position="324"/>
    </location>
</feature>
<comment type="caution">
    <text evidence="2">The sequence shown here is derived from an EMBL/GenBank/DDBJ whole genome shotgun (WGS) entry which is preliminary data.</text>
</comment>
<feature type="compositionally biased region" description="Pro residues" evidence="1">
    <location>
        <begin position="359"/>
        <end position="379"/>
    </location>
</feature>
<feature type="compositionally biased region" description="Low complexity" evidence="1">
    <location>
        <begin position="501"/>
        <end position="517"/>
    </location>
</feature>
<name>A0AAD7E9E6_9AGAR</name>
<keyword evidence="3" id="KW-1185">Reference proteome</keyword>
<protein>
    <submittedName>
        <fullName evidence="2">Uncharacterized protein</fullName>
    </submittedName>
</protein>